<dbReference type="Gene3D" id="1.20.120.530">
    <property type="entry name" value="GntR ligand-binding domain-like"/>
    <property type="match status" value="1"/>
</dbReference>
<evidence type="ECO:0000313" key="5">
    <source>
        <dbReference type="EMBL" id="QIG81948.1"/>
    </source>
</evidence>
<dbReference type="SUPFAM" id="SSF48008">
    <property type="entry name" value="GntR ligand-binding domain-like"/>
    <property type="match status" value="1"/>
</dbReference>
<dbReference type="Proteomes" id="UP000501568">
    <property type="component" value="Chromosome"/>
</dbReference>
<dbReference type="SUPFAM" id="SSF46785">
    <property type="entry name" value="Winged helix' DNA-binding domain"/>
    <property type="match status" value="1"/>
</dbReference>
<evidence type="ECO:0000256" key="1">
    <source>
        <dbReference type="ARBA" id="ARBA00023015"/>
    </source>
</evidence>
<keyword evidence="6" id="KW-1185">Reference proteome</keyword>
<dbReference type="AlphaFoldDB" id="A0A6G6YB66"/>
<dbReference type="Pfam" id="PF00392">
    <property type="entry name" value="GntR"/>
    <property type="match status" value="1"/>
</dbReference>
<dbReference type="Gene3D" id="1.10.10.10">
    <property type="entry name" value="Winged helix-like DNA-binding domain superfamily/Winged helix DNA-binding domain"/>
    <property type="match status" value="1"/>
</dbReference>
<protein>
    <submittedName>
        <fullName evidence="5">GntR family transcriptional regulator</fullName>
    </submittedName>
</protein>
<keyword evidence="2" id="KW-0238">DNA-binding</keyword>
<dbReference type="InterPro" id="IPR036388">
    <property type="entry name" value="WH-like_DNA-bd_sf"/>
</dbReference>
<dbReference type="PROSITE" id="PS50949">
    <property type="entry name" value="HTH_GNTR"/>
    <property type="match status" value="1"/>
</dbReference>
<name>A0A6G6YB66_9SPHN</name>
<dbReference type="InterPro" id="IPR011711">
    <property type="entry name" value="GntR_C"/>
</dbReference>
<dbReference type="InterPro" id="IPR000524">
    <property type="entry name" value="Tscrpt_reg_HTH_GntR"/>
</dbReference>
<dbReference type="GO" id="GO:0003677">
    <property type="term" value="F:DNA binding"/>
    <property type="evidence" value="ECO:0007669"/>
    <property type="project" value="UniProtKB-KW"/>
</dbReference>
<accession>A0A6G6YB66</accession>
<evidence type="ECO:0000259" key="4">
    <source>
        <dbReference type="PROSITE" id="PS50949"/>
    </source>
</evidence>
<dbReference type="PANTHER" id="PTHR43537">
    <property type="entry name" value="TRANSCRIPTIONAL REGULATOR, GNTR FAMILY"/>
    <property type="match status" value="1"/>
</dbReference>
<gene>
    <name evidence="5" type="ORF">G5C33_14005</name>
</gene>
<dbReference type="PRINTS" id="PR00035">
    <property type="entry name" value="HTHGNTR"/>
</dbReference>
<dbReference type="InterPro" id="IPR036390">
    <property type="entry name" value="WH_DNA-bd_sf"/>
</dbReference>
<evidence type="ECO:0000256" key="3">
    <source>
        <dbReference type="ARBA" id="ARBA00023163"/>
    </source>
</evidence>
<keyword evidence="1" id="KW-0805">Transcription regulation</keyword>
<dbReference type="KEGG" id="spzr:G5C33_14005"/>
<evidence type="ECO:0000256" key="2">
    <source>
        <dbReference type="ARBA" id="ARBA00023125"/>
    </source>
</evidence>
<dbReference type="PANTHER" id="PTHR43537:SF5">
    <property type="entry name" value="UXU OPERON TRANSCRIPTIONAL REGULATOR"/>
    <property type="match status" value="1"/>
</dbReference>
<organism evidence="5 6">
    <name type="scientific">Stakelama tenebrarum</name>
    <dbReference type="NCBI Taxonomy" id="2711215"/>
    <lineage>
        <taxon>Bacteria</taxon>
        <taxon>Pseudomonadati</taxon>
        <taxon>Pseudomonadota</taxon>
        <taxon>Alphaproteobacteria</taxon>
        <taxon>Sphingomonadales</taxon>
        <taxon>Sphingomonadaceae</taxon>
        <taxon>Stakelama</taxon>
    </lineage>
</organism>
<keyword evidence="3" id="KW-0804">Transcription</keyword>
<proteinExistence type="predicted"/>
<dbReference type="EMBL" id="CP049109">
    <property type="protein sequence ID" value="QIG81948.1"/>
    <property type="molecule type" value="Genomic_DNA"/>
</dbReference>
<reference evidence="5 6" key="1">
    <citation type="submission" date="2020-02" db="EMBL/GenBank/DDBJ databases">
        <authorList>
            <person name="Zheng R.K."/>
            <person name="Sun C.M."/>
        </authorList>
    </citation>
    <scope>NUCLEOTIDE SEQUENCE [LARGE SCALE GENOMIC DNA]</scope>
    <source>
        <strain evidence="6">zrk23</strain>
    </source>
</reference>
<dbReference type="SMART" id="SM00895">
    <property type="entry name" value="FCD"/>
    <property type="match status" value="1"/>
</dbReference>
<feature type="domain" description="HTH gntR-type" evidence="4">
    <location>
        <begin position="1"/>
        <end position="57"/>
    </location>
</feature>
<evidence type="ECO:0000313" key="6">
    <source>
        <dbReference type="Proteomes" id="UP000501568"/>
    </source>
</evidence>
<dbReference type="GO" id="GO:0003700">
    <property type="term" value="F:DNA-binding transcription factor activity"/>
    <property type="evidence" value="ECO:0007669"/>
    <property type="project" value="InterPro"/>
</dbReference>
<dbReference type="Pfam" id="PF07729">
    <property type="entry name" value="FCD"/>
    <property type="match status" value="1"/>
</dbReference>
<sequence length="198" mass="21250">MRGLEEGRFVPGQRLVETELASRFGVGRNAVREAIQWLSAQGVIDVTRHRSPAIRLLEGEEALEVLDVAERVIGLAARAAAASMTREDRPRLRAALDAMQAALTDDTPGAFSRARRHFYGAILEIGGNRELQRMFPALGIHILHAQYRVESSRAAQVGDLRNVVQAAAAGDAAQAEAAGRAYVTALGAAVRKMVGGSQ</sequence>
<dbReference type="InterPro" id="IPR008920">
    <property type="entry name" value="TF_FadR/GntR_C"/>
</dbReference>